<name>A0A8H6C1F6_CANAX</name>
<feature type="compositionally biased region" description="Polar residues" evidence="5">
    <location>
        <begin position="216"/>
        <end position="228"/>
    </location>
</feature>
<dbReference type="InterPro" id="IPR029021">
    <property type="entry name" value="Prot-tyrosine_phosphatase-like"/>
</dbReference>
<feature type="region of interest" description="Disordered" evidence="5">
    <location>
        <begin position="55"/>
        <end position="88"/>
    </location>
</feature>
<evidence type="ECO:0000259" key="6">
    <source>
        <dbReference type="PROSITE" id="PS50054"/>
    </source>
</evidence>
<comment type="caution">
    <text evidence="8">The sequence shown here is derived from an EMBL/GenBank/DDBJ whole genome shotgun (WGS) entry which is preliminary data.</text>
</comment>
<dbReference type="PANTHER" id="PTHR10159:SF519">
    <property type="entry name" value="DUAL SPECIFICITY PROTEIN PHOSPHATASE MPK3"/>
    <property type="match status" value="1"/>
</dbReference>
<dbReference type="Proteomes" id="UP000536275">
    <property type="component" value="Unassembled WGS sequence"/>
</dbReference>
<dbReference type="EC" id="3.1.3.48" evidence="2"/>
<evidence type="ECO:0000256" key="2">
    <source>
        <dbReference type="ARBA" id="ARBA00013064"/>
    </source>
</evidence>
<protein>
    <recommendedName>
        <fullName evidence="2">protein-tyrosine-phosphatase</fullName>
        <ecNumber evidence="2">3.1.3.48</ecNumber>
    </recommendedName>
</protein>
<feature type="compositionally biased region" description="Low complexity" evidence="5">
    <location>
        <begin position="55"/>
        <end position="81"/>
    </location>
</feature>
<dbReference type="InterPro" id="IPR000340">
    <property type="entry name" value="Dual-sp_phosphatase_cat-dom"/>
</dbReference>
<dbReference type="SUPFAM" id="SSF52799">
    <property type="entry name" value="(Phosphotyrosine protein) phosphatases II"/>
    <property type="match status" value="1"/>
</dbReference>
<dbReference type="EMBL" id="JABWAD010000035">
    <property type="protein sequence ID" value="KAF6069669.1"/>
    <property type="molecule type" value="Genomic_DNA"/>
</dbReference>
<dbReference type="GO" id="GO:0008330">
    <property type="term" value="F:protein tyrosine/threonine phosphatase activity"/>
    <property type="evidence" value="ECO:0007669"/>
    <property type="project" value="TreeGrafter"/>
</dbReference>
<feature type="compositionally biased region" description="Polar residues" evidence="5">
    <location>
        <begin position="169"/>
        <end position="207"/>
    </location>
</feature>
<evidence type="ECO:0000313" key="9">
    <source>
        <dbReference type="Proteomes" id="UP000536275"/>
    </source>
</evidence>
<evidence type="ECO:0000256" key="1">
    <source>
        <dbReference type="ARBA" id="ARBA00008601"/>
    </source>
</evidence>
<proteinExistence type="inferred from homology"/>
<gene>
    <name evidence="8" type="primary">CPP1</name>
    <name evidence="8" type="ORF">FOB64_002965</name>
</gene>
<dbReference type="GO" id="GO:0005829">
    <property type="term" value="C:cytosol"/>
    <property type="evidence" value="ECO:0007669"/>
    <property type="project" value="TreeGrafter"/>
</dbReference>
<dbReference type="CDD" id="cd14521">
    <property type="entry name" value="DSP_fungal_SDP1-like"/>
    <property type="match status" value="1"/>
</dbReference>
<evidence type="ECO:0000313" key="8">
    <source>
        <dbReference type="EMBL" id="KAF6069669.1"/>
    </source>
</evidence>
<accession>A0A8H6C1F6</accession>
<evidence type="ECO:0000256" key="4">
    <source>
        <dbReference type="ARBA" id="ARBA00022912"/>
    </source>
</evidence>
<dbReference type="InterPro" id="IPR016130">
    <property type="entry name" value="Tyr_Pase_AS"/>
</dbReference>
<keyword evidence="3" id="KW-0378">Hydrolase</keyword>
<dbReference type="SMART" id="SM00195">
    <property type="entry name" value="DSPc"/>
    <property type="match status" value="1"/>
</dbReference>
<evidence type="ECO:0000256" key="5">
    <source>
        <dbReference type="SAM" id="MobiDB-lite"/>
    </source>
</evidence>
<dbReference type="GO" id="GO:0043409">
    <property type="term" value="P:negative regulation of MAPK cascade"/>
    <property type="evidence" value="ECO:0007669"/>
    <property type="project" value="TreeGrafter"/>
</dbReference>
<dbReference type="Gene3D" id="3.90.190.10">
    <property type="entry name" value="Protein tyrosine phosphatase superfamily"/>
    <property type="match status" value="1"/>
</dbReference>
<dbReference type="PANTHER" id="PTHR10159">
    <property type="entry name" value="DUAL SPECIFICITY PROTEIN PHOSPHATASE"/>
    <property type="match status" value="1"/>
</dbReference>
<evidence type="ECO:0000259" key="7">
    <source>
        <dbReference type="PROSITE" id="PS50056"/>
    </source>
</evidence>
<dbReference type="FunFam" id="3.90.190.10:FF:000094">
    <property type="entry name" value="Probable tyrosine-protein phosphatase"/>
    <property type="match status" value="1"/>
</dbReference>
<dbReference type="PROSITE" id="PS50054">
    <property type="entry name" value="TYR_PHOSPHATASE_DUAL"/>
    <property type="match status" value="1"/>
</dbReference>
<dbReference type="InterPro" id="IPR020422">
    <property type="entry name" value="TYR_PHOSPHATASE_DUAL_dom"/>
</dbReference>
<sequence length="598" mass="65690">MTTPLSSYSTTVTNHHPTFSFESLNSISSNNSTRNNQSNSVNSLLYFNSSGSSMVSSSSDAAPTSISTTTTSTTSMTGASANADNQQVYTITEEDSINDINRKEQNSFSIQPNQTPTMLPTSSYTLQRPPGLHEYTSSISSISSTSSNSTSAPVSPALINYSPKHSRKPNSLNLNRNMKNLSLNLHDSTNGYTSPLPKSTNSNQPRSNFIMDSPSKKSTPVNRIGNNNGNDYINATLLQTPSITQTPTMPPPLSLAQGPPSSVGSESVYKFPPISNACLNYSAGDSDSEVESMSMKQAAKNTIIPPMAPPFALQSKSSPLSTPPRLHSPLGVDRGLPISMSPIQSSLNQKFNNITLQTPLNSSFSINNDEATNFNNKNNKNNNNNNCTATTTITNTILSTPQNVRYNSKKFHPPEELQESTSINAYPNGPKNVLNNLIYLYSDPAQGKIDINKFDLVINVAKECDNMSLQYMNQVPNQREYVYIPWSHNSNISKDLFQITNKIDQFFTNGRKILIHCQCGVSRSACVVVAFYMKKFQLGVNEAYELLKNGDQKYIDACDRICPNMNLIFELMEFGDKLNNNEISTQQLLMNSPPTINL</sequence>
<comment type="similarity">
    <text evidence="1">Belongs to the protein-tyrosine phosphatase family. Non-receptor class dual specificity subfamily.</text>
</comment>
<dbReference type="PROSITE" id="PS50056">
    <property type="entry name" value="TYR_PHOSPHATASE_2"/>
    <property type="match status" value="1"/>
</dbReference>
<dbReference type="PROSITE" id="PS00383">
    <property type="entry name" value="TYR_PHOSPHATASE_1"/>
    <property type="match status" value="1"/>
</dbReference>
<keyword evidence="4" id="KW-0904">Protein phosphatase</keyword>
<dbReference type="AlphaFoldDB" id="A0A8H6C1F6"/>
<feature type="domain" description="Tyrosine specific protein phosphatases" evidence="7">
    <location>
        <begin position="494"/>
        <end position="549"/>
    </location>
</feature>
<dbReference type="GO" id="GO:0005634">
    <property type="term" value="C:nucleus"/>
    <property type="evidence" value="ECO:0007669"/>
    <property type="project" value="TreeGrafter"/>
</dbReference>
<feature type="compositionally biased region" description="Low complexity" evidence="5">
    <location>
        <begin position="136"/>
        <end position="151"/>
    </location>
</feature>
<evidence type="ECO:0000256" key="3">
    <source>
        <dbReference type="ARBA" id="ARBA00022801"/>
    </source>
</evidence>
<feature type="domain" description="Tyrosine-protein phosphatase" evidence="6">
    <location>
        <begin position="429"/>
        <end position="580"/>
    </location>
</feature>
<feature type="compositionally biased region" description="Polar residues" evidence="5">
    <location>
        <begin position="107"/>
        <end position="126"/>
    </location>
</feature>
<reference evidence="8 9" key="1">
    <citation type="submission" date="2020-03" db="EMBL/GenBank/DDBJ databases">
        <title>FDA dAtabase for Regulatory Grade micrObial Sequences (FDA-ARGOS): Supporting development and validation of Infectious Disease Dx tests.</title>
        <authorList>
            <person name="Campos J."/>
            <person name="Goldberg B."/>
            <person name="Tallon L."/>
            <person name="Sadzewicz L."/>
            <person name="Vavikolanu K."/>
            <person name="Mehta A."/>
            <person name="Aluvathingal J."/>
            <person name="Nadendla S."/>
            <person name="Nandy P."/>
            <person name="Geyer C."/>
            <person name="Yan Y."/>
            <person name="Sichtig H."/>
        </authorList>
    </citation>
    <scope>NUCLEOTIDE SEQUENCE [LARGE SCALE GENOMIC DNA]</scope>
    <source>
        <strain evidence="8 9">FDAARGOS_656</strain>
    </source>
</reference>
<dbReference type="Pfam" id="PF00782">
    <property type="entry name" value="DSPc"/>
    <property type="match status" value="1"/>
</dbReference>
<dbReference type="GO" id="GO:0017017">
    <property type="term" value="F:MAP kinase tyrosine/serine/threonine phosphatase activity"/>
    <property type="evidence" value="ECO:0007669"/>
    <property type="project" value="TreeGrafter"/>
</dbReference>
<feature type="region of interest" description="Disordered" evidence="5">
    <location>
        <begin position="107"/>
        <end position="228"/>
    </location>
</feature>
<organism evidence="8 9">
    <name type="scientific">Candida albicans</name>
    <name type="common">Yeast</name>
    <dbReference type="NCBI Taxonomy" id="5476"/>
    <lineage>
        <taxon>Eukaryota</taxon>
        <taxon>Fungi</taxon>
        <taxon>Dikarya</taxon>
        <taxon>Ascomycota</taxon>
        <taxon>Saccharomycotina</taxon>
        <taxon>Pichiomycetes</taxon>
        <taxon>Debaryomycetaceae</taxon>
        <taxon>Candida/Lodderomyces clade</taxon>
        <taxon>Candida</taxon>
    </lineage>
</organism>
<dbReference type="InterPro" id="IPR000387">
    <property type="entry name" value="Tyr_Pase_dom"/>
</dbReference>
<dbReference type="GO" id="GO:0033550">
    <property type="term" value="F:MAP kinase tyrosine phosphatase activity"/>
    <property type="evidence" value="ECO:0007669"/>
    <property type="project" value="TreeGrafter"/>
</dbReference>